<organism evidence="1 2">
    <name type="scientific">Candidatus Epulonipiscium fishelsonii</name>
    <dbReference type="NCBI Taxonomy" id="77094"/>
    <lineage>
        <taxon>Bacteria</taxon>
        <taxon>Bacillati</taxon>
        <taxon>Bacillota</taxon>
        <taxon>Clostridia</taxon>
        <taxon>Lachnospirales</taxon>
        <taxon>Lachnospiraceae</taxon>
        <taxon>Candidatus Epulonipiscium</taxon>
    </lineage>
</organism>
<name>A0ACC8XHM7_9FIRM</name>
<proteinExistence type="predicted"/>
<comment type="caution">
    <text evidence="1">The sequence shown here is derived from an EMBL/GenBank/DDBJ whole genome shotgun (WGS) entry which is preliminary data.</text>
</comment>
<protein>
    <submittedName>
        <fullName evidence="1">Uncharacterized protein</fullName>
    </submittedName>
</protein>
<accession>A0ACC8XHM7</accession>
<dbReference type="EMBL" id="LJHD01000161">
    <property type="protein sequence ID" value="ONI43175.1"/>
    <property type="molecule type" value="Genomic_DNA"/>
</dbReference>
<reference evidence="1" key="1">
    <citation type="submission" date="2016-08" db="EMBL/GenBank/DDBJ databases">
        <authorList>
            <person name="Ngugi D.K."/>
            <person name="Miyake S."/>
            <person name="Stingl U."/>
        </authorList>
    </citation>
    <scope>NUCLEOTIDE SEQUENCE</scope>
    <source>
        <strain evidence="1">SCG-D08WGA-EpuloA1</strain>
    </source>
</reference>
<keyword evidence="2" id="KW-1185">Reference proteome</keyword>
<evidence type="ECO:0000313" key="2">
    <source>
        <dbReference type="Proteomes" id="UP000188637"/>
    </source>
</evidence>
<evidence type="ECO:0000313" key="1">
    <source>
        <dbReference type="EMBL" id="ONI43175.1"/>
    </source>
</evidence>
<gene>
    <name evidence="1" type="ORF">AN640_06615</name>
</gene>
<sequence>MEIMEYFWGSDEPRNFSTILNYFNTHKNKNWKKQTLSTYLTRLVKEKLLKVKPIGTNTQYSCIITQERYESVQARGLLNSQYNGSLRNFLTALYQGKPINCQEIEELKIWLDKSKISANE</sequence>
<dbReference type="Proteomes" id="UP000188637">
    <property type="component" value="Unassembled WGS sequence"/>
</dbReference>